<dbReference type="Proteomes" id="UP000013783">
    <property type="component" value="Unassembled WGS sequence"/>
</dbReference>
<dbReference type="Proteomes" id="UP000014148">
    <property type="component" value="Unassembled WGS sequence"/>
</dbReference>
<reference evidence="2 4" key="1">
    <citation type="submission" date="2013-02" db="EMBL/GenBank/DDBJ databases">
        <title>The Genome Sequence of Enterococcus malodoratus ATCC_43197.</title>
        <authorList>
            <consortium name="The Broad Institute Genome Sequencing Platform"/>
            <consortium name="The Broad Institute Genome Sequencing Center for Infectious Disease"/>
            <person name="Earl A.M."/>
            <person name="Gilmore M.S."/>
            <person name="Lebreton F."/>
            <person name="Walker B."/>
            <person name="Young S.K."/>
            <person name="Zeng Q."/>
            <person name="Gargeya S."/>
            <person name="Fitzgerald M."/>
            <person name="Haas B."/>
            <person name="Abouelleil A."/>
            <person name="Alvarado L."/>
            <person name="Arachchi H.M."/>
            <person name="Berlin A.M."/>
            <person name="Chapman S.B."/>
            <person name="Dewar J."/>
            <person name="Goldberg J."/>
            <person name="Griggs A."/>
            <person name="Gujja S."/>
            <person name="Hansen M."/>
            <person name="Howarth C."/>
            <person name="Imamovic A."/>
            <person name="Larimer J."/>
            <person name="McCowan C."/>
            <person name="Murphy C."/>
            <person name="Neiman D."/>
            <person name="Pearson M."/>
            <person name="Priest M."/>
            <person name="Roberts A."/>
            <person name="Saif S."/>
            <person name="Shea T."/>
            <person name="Sisk P."/>
            <person name="Sykes S."/>
            <person name="Wortman J."/>
            <person name="Nusbaum C."/>
            <person name="Birren B."/>
        </authorList>
    </citation>
    <scope>NUCLEOTIDE SEQUENCE [LARGE SCALE GENOMIC DNA]</scope>
    <source>
        <strain evidence="2 4">ATCC 43197</strain>
    </source>
</reference>
<dbReference type="PATRIC" id="fig|1158601.3.peg.2913"/>
<comment type="caution">
    <text evidence="2">The sequence shown here is derived from an EMBL/GenBank/DDBJ whole genome shotgun (WGS) entry which is preliminary data.</text>
</comment>
<proteinExistence type="predicted"/>
<organism evidence="2 4">
    <name type="scientific">Enterococcus malodoratus ATCC 43197</name>
    <dbReference type="NCBI Taxonomy" id="1158601"/>
    <lineage>
        <taxon>Bacteria</taxon>
        <taxon>Bacillati</taxon>
        <taxon>Bacillota</taxon>
        <taxon>Bacilli</taxon>
        <taxon>Lactobacillales</taxon>
        <taxon>Enterococcaceae</taxon>
        <taxon>Enterococcus</taxon>
    </lineage>
</organism>
<dbReference type="AlphaFoldDB" id="R2R394"/>
<feature type="domain" description="Mga helix-turn-helix" evidence="1">
    <location>
        <begin position="82"/>
        <end position="165"/>
    </location>
</feature>
<name>R2R394_9ENTE</name>
<sequence>MLGMDRNTVLKIQIIEILDGLQMPISLKELQEQIGYASLGTIRVNCKELQAIIDDLYTGKDYSLKLRMNNGRGIQLDRFSTNLQSLTSYLYQHDLACEIIRSILAKRKISAIQFCMDNNISESKLRRKIKEINQELSDYDLYISCSAKISLKGREVDIRRFYYIFVRGLYHQFAQIDWINTDNYFLLAQQIEDYLKLMNNPTNLEMLSFWLLITNQSLSKKGVLAFNSAEKELLGRFKYPKKPEFLKTWDVKEWRFFLYAIYSSLLNDFELQPKNGSRELFFNQAVSRWIDYFSIHFRPLNGPEQKFVTRKVKQHYAALAFFRLNDPMVEQLSRSIALHKVRTQFPYYFRRFEAFWQDFTQAVPEYNRRQLRLYSFLTCVTLFSLENCLPEISVYAFSESSELFSIFIKEKINLNFKNRYHLTFVENPRDAQLIIGTSPTCKNFLHDSQEVVIIRSNITNTDYNDIEAILEKLVKKDLAQSSK</sequence>
<dbReference type="Pfam" id="PF05043">
    <property type="entry name" value="Mga"/>
    <property type="match status" value="1"/>
</dbReference>
<accession>R2R394</accession>
<dbReference type="STRING" id="71451.RV07_GL001690"/>
<protein>
    <recommendedName>
        <fullName evidence="1">Mga helix-turn-helix domain-containing protein</fullName>
    </recommendedName>
</protein>
<evidence type="ECO:0000259" key="1">
    <source>
        <dbReference type="Pfam" id="PF05043"/>
    </source>
</evidence>
<dbReference type="Gene3D" id="1.10.10.10">
    <property type="entry name" value="Winged helix-like DNA-binding domain superfamily/Winged helix DNA-binding domain"/>
    <property type="match status" value="1"/>
</dbReference>
<dbReference type="RefSeq" id="WP_010741743.1">
    <property type="nucleotide sequence ID" value="NZ_KB946251.1"/>
</dbReference>
<dbReference type="eggNOG" id="COG3711">
    <property type="taxonomic scope" value="Bacteria"/>
</dbReference>
<dbReference type="GeneID" id="79784520"/>
<reference evidence="3 5" key="2">
    <citation type="submission" date="2013-03" db="EMBL/GenBank/DDBJ databases">
        <title>The Genome Sequence of Enterococcus malodoratus ATCC_43197 (PacBio/Illumina hybrid assembly).</title>
        <authorList>
            <consortium name="The Broad Institute Genomics Platform"/>
            <consortium name="The Broad Institute Genome Sequencing Center for Infectious Disease"/>
            <person name="Earl A."/>
            <person name="Russ C."/>
            <person name="Gilmore M."/>
            <person name="Surin D."/>
            <person name="Walker B."/>
            <person name="Young S."/>
            <person name="Zeng Q."/>
            <person name="Gargeya S."/>
            <person name="Fitzgerald M."/>
            <person name="Haas B."/>
            <person name="Abouelleil A."/>
            <person name="Allen A.W."/>
            <person name="Alvarado L."/>
            <person name="Arachchi H.M."/>
            <person name="Berlin A.M."/>
            <person name="Chapman S.B."/>
            <person name="Gainer-Dewar J."/>
            <person name="Goldberg J."/>
            <person name="Griggs A."/>
            <person name="Gujja S."/>
            <person name="Hansen M."/>
            <person name="Howarth C."/>
            <person name="Imamovic A."/>
            <person name="Ireland A."/>
            <person name="Larimer J."/>
            <person name="McCowan C."/>
            <person name="Murphy C."/>
            <person name="Pearson M."/>
            <person name="Poon T.W."/>
            <person name="Priest M."/>
            <person name="Roberts A."/>
            <person name="Saif S."/>
            <person name="Shea T."/>
            <person name="Sisk P."/>
            <person name="Sykes S."/>
            <person name="Wortman J."/>
            <person name="Nusbaum C."/>
            <person name="Birren B."/>
        </authorList>
    </citation>
    <scope>NUCLEOTIDE SEQUENCE [LARGE SCALE GENOMIC DNA]</scope>
    <source>
        <strain evidence="3 5">ATCC 43197</strain>
    </source>
</reference>
<dbReference type="OrthoDB" id="2193935at2"/>
<dbReference type="EMBL" id="ASWA01000003">
    <property type="protein sequence ID" value="EOT66603.1"/>
    <property type="molecule type" value="Genomic_DNA"/>
</dbReference>
<keyword evidence="5" id="KW-1185">Reference proteome</keyword>
<dbReference type="InterPro" id="IPR036388">
    <property type="entry name" value="WH-like_DNA-bd_sf"/>
</dbReference>
<evidence type="ECO:0000313" key="5">
    <source>
        <dbReference type="Proteomes" id="UP000014148"/>
    </source>
</evidence>
<evidence type="ECO:0000313" key="3">
    <source>
        <dbReference type="EMBL" id="EOT66603.1"/>
    </source>
</evidence>
<dbReference type="InterPro" id="IPR007737">
    <property type="entry name" value="Mga_HTH"/>
</dbReference>
<evidence type="ECO:0000313" key="4">
    <source>
        <dbReference type="Proteomes" id="UP000013783"/>
    </source>
</evidence>
<evidence type="ECO:0000313" key="2">
    <source>
        <dbReference type="EMBL" id="EOH75141.1"/>
    </source>
</evidence>
<dbReference type="EMBL" id="AJAK01000020">
    <property type="protein sequence ID" value="EOH75141.1"/>
    <property type="molecule type" value="Genomic_DNA"/>
</dbReference>
<gene>
    <name evidence="3" type="ORF">I585_02124</name>
    <name evidence="2" type="ORF">UAI_02943</name>
</gene>